<dbReference type="SUPFAM" id="SSF56968">
    <property type="entry name" value="Lipovitellin-phosvitin complex, beta-sheet shell regions"/>
    <property type="match status" value="2"/>
</dbReference>
<feature type="domain" description="VWFD" evidence="8">
    <location>
        <begin position="1438"/>
        <end position="1633"/>
    </location>
</feature>
<dbReference type="InterPro" id="IPR015816">
    <property type="entry name" value="Vitellinogen_b-sht_N"/>
</dbReference>
<protein>
    <submittedName>
        <fullName evidence="9">Vitellogenin</fullName>
    </submittedName>
</protein>
<dbReference type="PANTHER" id="PTHR23345">
    <property type="entry name" value="VITELLOGENIN-RELATED"/>
    <property type="match status" value="1"/>
</dbReference>
<dbReference type="PROSITE" id="PS51233">
    <property type="entry name" value="VWFD"/>
    <property type="match status" value="1"/>
</dbReference>
<evidence type="ECO:0000313" key="9">
    <source>
        <dbReference type="EMBL" id="AYV88983.1"/>
    </source>
</evidence>
<dbReference type="SUPFAM" id="SSF48431">
    <property type="entry name" value="Lipovitellin-phosvitin complex, superhelical domain"/>
    <property type="match status" value="1"/>
</dbReference>
<evidence type="ECO:0000256" key="4">
    <source>
        <dbReference type="ARBA" id="ARBA00023180"/>
    </source>
</evidence>
<keyword evidence="3" id="KW-1015">Disulfide bond</keyword>
<dbReference type="SMART" id="SM01169">
    <property type="entry name" value="DUF1943"/>
    <property type="match status" value="1"/>
</dbReference>
<dbReference type="GO" id="GO:0045735">
    <property type="term" value="F:nutrient reservoir activity"/>
    <property type="evidence" value="ECO:0007669"/>
    <property type="project" value="UniProtKB-KW"/>
</dbReference>
<organism evidence="9">
    <name type="scientific">Tetranychus truncatus</name>
    <dbReference type="NCBI Taxonomy" id="93132"/>
    <lineage>
        <taxon>Eukaryota</taxon>
        <taxon>Metazoa</taxon>
        <taxon>Ecdysozoa</taxon>
        <taxon>Arthropoda</taxon>
        <taxon>Chelicerata</taxon>
        <taxon>Arachnida</taxon>
        <taxon>Acari</taxon>
        <taxon>Acariformes</taxon>
        <taxon>Trombidiformes</taxon>
        <taxon>Prostigmata</taxon>
        <taxon>Eleutherengona</taxon>
        <taxon>Raphignathae</taxon>
        <taxon>Tetranychoidea</taxon>
        <taxon>Tetranychidae</taxon>
        <taxon>Tetranychus</taxon>
    </lineage>
</organism>
<dbReference type="SMART" id="SM00216">
    <property type="entry name" value="VWD"/>
    <property type="match status" value="1"/>
</dbReference>
<evidence type="ECO:0000256" key="1">
    <source>
        <dbReference type="ARBA" id="ARBA00022729"/>
    </source>
</evidence>
<dbReference type="InterPro" id="IPR001747">
    <property type="entry name" value="Vitellogenin_N"/>
</dbReference>
<reference evidence="9" key="1">
    <citation type="submission" date="2018-09" db="EMBL/GenBank/DDBJ databases">
        <title>Comparative analyses of salivary proteins from the facultative symbiont-infected and uninfected Tetranychus truncatus.</title>
        <authorList>
            <person name="Zhu Y.-X."/>
            <person name="Huang H.-J."/>
            <person name="Hong X.-Y."/>
        </authorList>
    </citation>
    <scope>NUCLEOTIDE SEQUENCE</scope>
</reference>
<dbReference type="PROSITE" id="PS51257">
    <property type="entry name" value="PROKAR_LIPOPROTEIN"/>
    <property type="match status" value="1"/>
</dbReference>
<dbReference type="InterPro" id="IPR015819">
    <property type="entry name" value="Lipid_transp_b-sht_shell"/>
</dbReference>
<dbReference type="EMBL" id="MH990436">
    <property type="protein sequence ID" value="AYV88983.1"/>
    <property type="molecule type" value="mRNA"/>
</dbReference>
<evidence type="ECO:0000256" key="2">
    <source>
        <dbReference type="ARBA" id="ARBA00022761"/>
    </source>
</evidence>
<dbReference type="InterPro" id="IPR001846">
    <property type="entry name" value="VWF_type-D"/>
</dbReference>
<accession>A0A3G5ARC3</accession>
<dbReference type="Gene3D" id="1.25.10.20">
    <property type="entry name" value="Vitellinogen, superhelical"/>
    <property type="match status" value="1"/>
</dbReference>
<dbReference type="GO" id="GO:0005319">
    <property type="term" value="F:lipid transporter activity"/>
    <property type="evidence" value="ECO:0007669"/>
    <property type="project" value="InterPro"/>
</dbReference>
<keyword evidence="2" id="KW-0758">Storage protein</keyword>
<feature type="signal peptide" evidence="6">
    <location>
        <begin position="1"/>
        <end position="17"/>
    </location>
</feature>
<feature type="domain" description="Vitellogenin" evidence="7">
    <location>
        <begin position="27"/>
        <end position="784"/>
    </location>
</feature>
<dbReference type="PANTHER" id="PTHR23345:SF15">
    <property type="entry name" value="VITELLOGENIN 1-RELATED"/>
    <property type="match status" value="1"/>
</dbReference>
<dbReference type="InterPro" id="IPR011030">
    <property type="entry name" value="Lipovitellin_superhlx_dom"/>
</dbReference>
<dbReference type="Gene3D" id="2.30.230.10">
    <property type="entry name" value="Lipovitellin, beta-sheet shell regions, chain A"/>
    <property type="match status" value="1"/>
</dbReference>
<dbReference type="InterPro" id="IPR015255">
    <property type="entry name" value="Vitellinogen_open_b-sht"/>
</dbReference>
<dbReference type="Pfam" id="PF09172">
    <property type="entry name" value="Vit_open_b-sht"/>
    <property type="match status" value="1"/>
</dbReference>
<keyword evidence="4" id="KW-0325">Glycoprotein</keyword>
<evidence type="ECO:0000259" key="8">
    <source>
        <dbReference type="PROSITE" id="PS51233"/>
    </source>
</evidence>
<dbReference type="InterPro" id="IPR050733">
    <property type="entry name" value="Vitellogenin/Apolipophorin"/>
</dbReference>
<dbReference type="Pfam" id="PF01347">
    <property type="entry name" value="Vitellogenin_N"/>
    <property type="match status" value="2"/>
</dbReference>
<evidence type="ECO:0000256" key="6">
    <source>
        <dbReference type="SAM" id="SignalP"/>
    </source>
</evidence>
<dbReference type="SMART" id="SM00638">
    <property type="entry name" value="LPD_N"/>
    <property type="match status" value="1"/>
</dbReference>
<comment type="caution">
    <text evidence="5">Lacks conserved residue(s) required for the propagation of feature annotation.</text>
</comment>
<sequence length="1755" mass="200103">MKICLSILALLVVSACAGELKPKPLDYELNKKYVYEYTGNVLTGIPSSSSLYSGTQLKANVAISHSNDRTDLYTLKLDNVTFSSLIDEVTEPAKANFARWEAVEQKNQEILELTVQYQINKETQRLEYIEVHQKDVPWSLNIKKAIIEMFLVDIAGKQLKLAPGYEHGLTQHSRDEVHHAFDVYEPTSKGECETMYQVINALPESVSGLPGSEQFYWKVIKTRNYQNCTTTPRLTQHNWERKGCVEYCKQALIVGLTKMNNYYSAEKSQCNCNDIEIEPLDQQLTSTYSIECMENPYILSAESNGKVVFDNHGTRFVTYTNQTLKFVRIHGGIIDPINTNYVIRAQNLTFSLYPYLGSVAYVFNHEIPVYNLLVPSGSQSTLLDTTIELLNRVAETVIEGDYKNQQKVASLMQKIVSRLAHLDSEHIMRIFSDYCIVPEAKLYTNTLESVRRQLFLDAISHVGTQNVSIWLEQVLNRESNGLTPIEVRQVVETLPLNVYAPTIQLIELLEKKINGYFQEEDWDSLSAFVIAYGKLIAKACPNPAVYSESDNEITIDESRVRSNNWWIPEDQKCTAQKTLQYIKALSAKLMAAKSVRGKLLIAQALAHTGKVAALEELESYVKGEPMTQISDVSDRTFFRTSVIYSLHHMIAVAPKRIRSLVLPVFNKKTESYELRLAAFTVLMSAGPKRHELDSVAVSLRNETNHQVITMVRSILEETANLTQACHQPLAQAAREIVATLPEVNLDGVYSQASYNEWFSTDKSTGFFAKGQFVANNITIVPRHGYLSLGSHWKSLSNPWFTVAFQQKGFETALKQILNPVSGSYAMDPKTIDELWKDRSVKPRVEDEFMLKLFVRVYEQTSLFTMDKYTLQNAYDQFVRVMLKFVNAASNDRVDFNWVRFYMPSTYTDVVPSAIGLPILATKQNRQIVSLRLTKSEFEEKPITEITAGSITFKVTPQVFSSSHLSLSVFNQGLKSKTHYGVYTNKNFNVYVPISFNFGWNFNTGLYTYAIKPTFEQTNFLQSNANFAFIIPSYIGATKVRAITKEIQSLVPAYNHPLVQFKSRELGMNLNLGLSTERPWFIDLTEIPCEGTVAWLLEKYNEMNQFNNNINLTLVQNEEYPASGFVGSFRYEQDIDGEYVAIGQTNPSEETNARRIVQDLIQQYPSQINNPAFFARSIEFYLATFGHPEPTEYNSTLTLGTAIDNHAYWFRFNSTLDNKNEDLWTLVTRKAIVDGKVERPVIPSDLLWRNPENFVGNYIANIAWASNVRSEQLDSNILVKGELRRSPRDPVIPEMERESWFHKQCKKDIKHGNATNHACERVIAEQAYFNVVTGKIEFREVQEPVRESIRKVYSELKRSLIYYWKPWSNISTERFEGEQDVVTFAATYSNIIYKRPVISFLVQTPTEKVNFTKIFVPVAPFPAMHPINYLKASPMPKDQTCTLMKDSIRTFDNVTYRTWLDECEFIVAMDCSQSQQFAVTVKGKAGKRTVRVYTPLQNYYKLYEVKKDSASLTVYNSFDQQQGPDYVLTPGKPAMRLDMLPNTRYHEAHRVFMHDGVVNVVLPKENVRVAFDGHYLKITTSPLFVGKTCGLCGNQDQEFYPEFLDPGMVDLASNLTAFRNSYSLHNCTDPNPCHDDVCDADEMAHQRRSPKFISAGKSDKKSSTQPELRTLVIKREKEICFSKLPVLMCQKGKKPTTTESRQIDLVCLAINSHPTVHYWASQAEKRVITEVTNFAKTETSTYDKPVRCVAESVRGI</sequence>
<evidence type="ECO:0000259" key="7">
    <source>
        <dbReference type="PROSITE" id="PS51211"/>
    </source>
</evidence>
<dbReference type="PROSITE" id="PS51211">
    <property type="entry name" value="VITELLOGENIN"/>
    <property type="match status" value="1"/>
</dbReference>
<feature type="chain" id="PRO_5018126814" evidence="6">
    <location>
        <begin position="18"/>
        <end position="1755"/>
    </location>
</feature>
<name>A0A3G5ARC3_9ACAR</name>
<keyword evidence="1 6" id="KW-0732">Signal</keyword>
<dbReference type="Pfam" id="PF00094">
    <property type="entry name" value="VWD"/>
    <property type="match status" value="1"/>
</dbReference>
<proteinExistence type="evidence at transcript level"/>
<evidence type="ECO:0000256" key="3">
    <source>
        <dbReference type="ARBA" id="ARBA00023157"/>
    </source>
</evidence>
<evidence type="ECO:0000256" key="5">
    <source>
        <dbReference type="PROSITE-ProRule" id="PRU00557"/>
    </source>
</evidence>